<evidence type="ECO:0000313" key="2">
    <source>
        <dbReference type="Proteomes" id="UP001372338"/>
    </source>
</evidence>
<proteinExistence type="predicted"/>
<dbReference type="AlphaFoldDB" id="A0AAN9ESW1"/>
<evidence type="ECO:0000313" key="1">
    <source>
        <dbReference type="EMBL" id="KAK7261965.1"/>
    </source>
</evidence>
<keyword evidence="2" id="KW-1185">Reference proteome</keyword>
<name>A0AAN9ESW1_CROPI</name>
<sequence length="117" mass="12797">MGRGLLWVEGQRDYAVVQGWRGWERRGLQLKNGGGLQIGVWLCSNLPQLFLPSSLNSLIHLHLPLSTHSPPISAPTSLLSFSVTATPSYSSPPPPVHDISQIATCTTPRAWKGCNQR</sequence>
<comment type="caution">
    <text evidence="1">The sequence shown here is derived from an EMBL/GenBank/DDBJ whole genome shotgun (WGS) entry which is preliminary data.</text>
</comment>
<reference evidence="1 2" key="1">
    <citation type="submission" date="2024-01" db="EMBL/GenBank/DDBJ databases">
        <title>The genomes of 5 underutilized Papilionoideae crops provide insights into root nodulation and disease resistanc.</title>
        <authorList>
            <person name="Yuan L."/>
        </authorList>
    </citation>
    <scope>NUCLEOTIDE SEQUENCE [LARGE SCALE GENOMIC DNA]</scope>
    <source>
        <strain evidence="1">ZHUSHIDOU_FW_LH</strain>
        <tissue evidence="1">Leaf</tissue>
    </source>
</reference>
<organism evidence="1 2">
    <name type="scientific">Crotalaria pallida</name>
    <name type="common">Smooth rattlebox</name>
    <name type="synonym">Crotalaria striata</name>
    <dbReference type="NCBI Taxonomy" id="3830"/>
    <lineage>
        <taxon>Eukaryota</taxon>
        <taxon>Viridiplantae</taxon>
        <taxon>Streptophyta</taxon>
        <taxon>Embryophyta</taxon>
        <taxon>Tracheophyta</taxon>
        <taxon>Spermatophyta</taxon>
        <taxon>Magnoliopsida</taxon>
        <taxon>eudicotyledons</taxon>
        <taxon>Gunneridae</taxon>
        <taxon>Pentapetalae</taxon>
        <taxon>rosids</taxon>
        <taxon>fabids</taxon>
        <taxon>Fabales</taxon>
        <taxon>Fabaceae</taxon>
        <taxon>Papilionoideae</taxon>
        <taxon>50 kb inversion clade</taxon>
        <taxon>genistoids sensu lato</taxon>
        <taxon>core genistoids</taxon>
        <taxon>Crotalarieae</taxon>
        <taxon>Crotalaria</taxon>
    </lineage>
</organism>
<dbReference type="Proteomes" id="UP001372338">
    <property type="component" value="Unassembled WGS sequence"/>
</dbReference>
<dbReference type="EMBL" id="JAYWIO010000005">
    <property type="protein sequence ID" value="KAK7261965.1"/>
    <property type="molecule type" value="Genomic_DNA"/>
</dbReference>
<accession>A0AAN9ESW1</accession>
<protein>
    <submittedName>
        <fullName evidence="1">Uncharacterized protein</fullName>
    </submittedName>
</protein>
<gene>
    <name evidence="1" type="ORF">RIF29_28292</name>
</gene>